<dbReference type="PANTHER" id="PTHR46481">
    <property type="entry name" value="ZINC FINGER BED DOMAIN-CONTAINING PROTEIN 4"/>
    <property type="match status" value="1"/>
</dbReference>
<dbReference type="PANTHER" id="PTHR46481:SF4">
    <property type="entry name" value="ZINC FINGER BED DOMAIN-CONTAINING PROTEIN 4"/>
    <property type="match status" value="1"/>
</dbReference>
<protein>
    <submittedName>
        <fullName evidence="1">Uncharacterized protein</fullName>
    </submittedName>
</protein>
<organism evidence="1 2">
    <name type="scientific">Larimichthys crocea</name>
    <name type="common">Large yellow croaker</name>
    <name type="synonym">Pseudosciaena crocea</name>
    <dbReference type="NCBI Taxonomy" id="215358"/>
    <lineage>
        <taxon>Eukaryota</taxon>
        <taxon>Metazoa</taxon>
        <taxon>Chordata</taxon>
        <taxon>Craniata</taxon>
        <taxon>Vertebrata</taxon>
        <taxon>Euteleostomi</taxon>
        <taxon>Actinopterygii</taxon>
        <taxon>Neopterygii</taxon>
        <taxon>Teleostei</taxon>
        <taxon>Neoteleostei</taxon>
        <taxon>Acanthomorphata</taxon>
        <taxon>Eupercaria</taxon>
        <taxon>Sciaenidae</taxon>
        <taxon>Larimichthys</taxon>
    </lineage>
</organism>
<dbReference type="AlphaFoldDB" id="A0A6G0IWH2"/>
<sequence length="394" mass="43855">MSTLKPRYCIPSRQHFSQVVVPKLYQEVRAHVVEILQRADTVSITTDGWTSRATQSYVTITVHVINAEWELAGFVLQTRPLLESHTGTNIAEVLKEAVAEWQLERQQQSIAVVTDNARNMDVAVREAGLAPHIKCFAHTLNLATQAGLSVPRIARLLGRIRRIVNYFHRSPTASAVLAAKQKQLFGSDITKHKLIVDVTTRWNSSLDMLERYLELQPAVAAALLSPEVRRNAREIDTLDNLDIRDAEDIMKLLKPLKIVTTVLSDEQNPTVSLIVPLKHTIEQSMLPVEEDSTRVSMMKKAIFNNLLDRYTGPGNNHLLDCTASSYRRSAPGCVPEGEGESCADSQPAELPADQADMVDADLQQPRLKKTALEDLLEGTFTESVGAAQTNHVWD</sequence>
<dbReference type="InterPro" id="IPR012337">
    <property type="entry name" value="RNaseH-like_sf"/>
</dbReference>
<reference evidence="1 2" key="1">
    <citation type="submission" date="2019-07" db="EMBL/GenBank/DDBJ databases">
        <title>Chromosome genome assembly for large yellow croaker.</title>
        <authorList>
            <person name="Xiao S."/>
        </authorList>
    </citation>
    <scope>NUCLEOTIDE SEQUENCE [LARGE SCALE GENOMIC DNA]</scope>
    <source>
        <strain evidence="1">JMULYC20181020</strain>
        <tissue evidence="1">Muscle</tissue>
    </source>
</reference>
<dbReference type="SUPFAM" id="SSF53098">
    <property type="entry name" value="Ribonuclease H-like"/>
    <property type="match status" value="1"/>
</dbReference>
<proteinExistence type="predicted"/>
<dbReference type="EMBL" id="REGW02000006">
    <property type="protein sequence ID" value="KAE8295674.1"/>
    <property type="molecule type" value="Genomic_DNA"/>
</dbReference>
<gene>
    <name evidence="1" type="ORF">D5F01_LYC06609</name>
</gene>
<evidence type="ECO:0000313" key="2">
    <source>
        <dbReference type="Proteomes" id="UP000424527"/>
    </source>
</evidence>
<evidence type="ECO:0000313" key="1">
    <source>
        <dbReference type="EMBL" id="KAE8295674.1"/>
    </source>
</evidence>
<comment type="caution">
    <text evidence="1">The sequence shown here is derived from an EMBL/GenBank/DDBJ whole genome shotgun (WGS) entry which is preliminary data.</text>
</comment>
<dbReference type="Proteomes" id="UP000424527">
    <property type="component" value="Unassembled WGS sequence"/>
</dbReference>
<accession>A0A6G0IWH2</accession>
<dbReference type="InterPro" id="IPR052035">
    <property type="entry name" value="ZnF_BED_domain_contain"/>
</dbReference>
<keyword evidence="2" id="KW-1185">Reference proteome</keyword>
<name>A0A6G0IWH2_LARCR</name>